<dbReference type="PANTHER" id="PTHR11620">
    <property type="entry name" value="60S RIBOSOMAL PROTEIN L23A"/>
    <property type="match status" value="1"/>
</dbReference>
<name>A0A1E4TET4_9ASCO</name>
<comment type="similarity">
    <text evidence="1 8">Belongs to the universal ribosomal protein uL23 family.</text>
</comment>
<evidence type="ECO:0000256" key="6">
    <source>
        <dbReference type="ARBA" id="ARBA00044537"/>
    </source>
</evidence>
<evidence type="ECO:0000256" key="1">
    <source>
        <dbReference type="ARBA" id="ARBA00006700"/>
    </source>
</evidence>
<keyword evidence="3" id="KW-0694">RNA-binding</keyword>
<evidence type="ECO:0000256" key="7">
    <source>
        <dbReference type="ARBA" id="ARBA00075004"/>
    </source>
</evidence>
<dbReference type="Gene3D" id="3.30.70.330">
    <property type="match status" value="1"/>
</dbReference>
<dbReference type="NCBIfam" id="NF011118">
    <property type="entry name" value="PRK14548.1"/>
    <property type="match status" value="1"/>
</dbReference>
<evidence type="ECO:0000256" key="3">
    <source>
        <dbReference type="ARBA" id="ARBA00022884"/>
    </source>
</evidence>
<accession>A0A1E4TET4</accession>
<dbReference type="GO" id="GO:0003735">
    <property type="term" value="F:structural constituent of ribosome"/>
    <property type="evidence" value="ECO:0007669"/>
    <property type="project" value="InterPro"/>
</dbReference>
<dbReference type="GO" id="GO:0022625">
    <property type="term" value="C:cytosolic large ribosomal subunit"/>
    <property type="evidence" value="ECO:0007669"/>
    <property type="project" value="EnsemblFungi"/>
</dbReference>
<keyword evidence="2" id="KW-0699">rRNA-binding</keyword>
<dbReference type="SUPFAM" id="SSF54189">
    <property type="entry name" value="Ribosomal proteins S24e, L23 and L15e"/>
    <property type="match status" value="1"/>
</dbReference>
<dbReference type="PROSITE" id="PS00050">
    <property type="entry name" value="RIBOSOMAL_L23"/>
    <property type="match status" value="1"/>
</dbReference>
<evidence type="ECO:0000313" key="10">
    <source>
        <dbReference type="EMBL" id="ODV90281.1"/>
    </source>
</evidence>
<evidence type="ECO:0000256" key="4">
    <source>
        <dbReference type="ARBA" id="ARBA00022980"/>
    </source>
</evidence>
<evidence type="ECO:0000259" key="9">
    <source>
        <dbReference type="Pfam" id="PF03939"/>
    </source>
</evidence>
<dbReference type="Pfam" id="PF00276">
    <property type="entry name" value="Ribosomal_L23"/>
    <property type="match status" value="1"/>
</dbReference>
<dbReference type="GO" id="GO:0006412">
    <property type="term" value="P:translation"/>
    <property type="evidence" value="ECO:0007669"/>
    <property type="project" value="InterPro"/>
</dbReference>
<dbReference type="AlphaFoldDB" id="A0A1E4TET4"/>
<dbReference type="FunFam" id="3.30.70.330:FF:000035">
    <property type="entry name" value="60S ribosomal protein L23a"/>
    <property type="match status" value="1"/>
</dbReference>
<sequence length="145" mass="16030">MAATVVKKQALSAKKAAVKGVNGKKQLKVRTSASFHRPKTLKLARKPKYPRKAVAHYSRADDYSIILAPITTETAVKELESSNTLVFQVDIKANKYQIKQAMKNLYNVDAAKINTLIRPNGTKKAFIRLTPDQDAMEVASKAGFI</sequence>
<dbReference type="InterPro" id="IPR012677">
    <property type="entry name" value="Nucleotide-bd_a/b_plait_sf"/>
</dbReference>
<proteinExistence type="inferred from homology"/>
<feature type="domain" description="Large ribosomal subunit protein uL23 N-terminal" evidence="9">
    <location>
        <begin position="7"/>
        <end position="56"/>
    </location>
</feature>
<protein>
    <recommendedName>
        <fullName evidence="6">Large ribosomal subunit protein uL23</fullName>
    </recommendedName>
    <alternativeName>
        <fullName evidence="7">60S ribosomal protein L25</fullName>
    </alternativeName>
</protein>
<dbReference type="GO" id="GO:0030687">
    <property type="term" value="C:preribosome, large subunit precursor"/>
    <property type="evidence" value="ECO:0007669"/>
    <property type="project" value="EnsemblFungi"/>
</dbReference>
<gene>
    <name evidence="10" type="ORF">CANCADRAFT_26434</name>
</gene>
<reference evidence="11" key="1">
    <citation type="submission" date="2016-02" db="EMBL/GenBank/DDBJ databases">
        <title>Comparative genomics of biotechnologically important yeasts.</title>
        <authorList>
            <consortium name="DOE Joint Genome Institute"/>
            <person name="Riley R."/>
            <person name="Haridas S."/>
            <person name="Wolfe K.H."/>
            <person name="Lopes M.R."/>
            <person name="Hittinger C.T."/>
            <person name="Goker M."/>
            <person name="Salamov A."/>
            <person name="Wisecaver J."/>
            <person name="Long T.M."/>
            <person name="Aerts A.L."/>
            <person name="Barry K."/>
            <person name="Choi C."/>
            <person name="Clum A."/>
            <person name="Coughlan A.Y."/>
            <person name="Deshpande S."/>
            <person name="Douglass A.P."/>
            <person name="Hanson S.J."/>
            <person name="Klenk H.-P."/>
            <person name="Labutti K."/>
            <person name="Lapidus A."/>
            <person name="Lindquist E."/>
            <person name="Lipzen A."/>
            <person name="Meier-Kolthoff J.P."/>
            <person name="Ohm R.A."/>
            <person name="Otillar R.P."/>
            <person name="Pangilinan J."/>
            <person name="Peng Y."/>
            <person name="Rokas A."/>
            <person name="Rosa C.A."/>
            <person name="Scheuner C."/>
            <person name="Sibirny A.A."/>
            <person name="Slot J.C."/>
            <person name="Stielow J.B."/>
            <person name="Sun H."/>
            <person name="Kurtzman C.P."/>
            <person name="Blackwell M."/>
            <person name="Jeffries T.W."/>
            <person name="Grigoriev I.V."/>
        </authorList>
    </citation>
    <scope>NUCLEOTIDE SEQUENCE [LARGE SCALE GENOMIC DNA]</scope>
    <source>
        <strain evidence="11">NRRL Y-17796</strain>
    </source>
</reference>
<dbReference type="EMBL" id="KV453842">
    <property type="protein sequence ID" value="ODV90281.1"/>
    <property type="molecule type" value="Genomic_DNA"/>
</dbReference>
<keyword evidence="4 8" id="KW-0689">Ribosomal protein</keyword>
<evidence type="ECO:0000256" key="2">
    <source>
        <dbReference type="ARBA" id="ARBA00022730"/>
    </source>
</evidence>
<evidence type="ECO:0000256" key="8">
    <source>
        <dbReference type="RuleBase" id="RU003934"/>
    </source>
</evidence>
<evidence type="ECO:0000256" key="5">
    <source>
        <dbReference type="ARBA" id="ARBA00023274"/>
    </source>
</evidence>
<evidence type="ECO:0000313" key="11">
    <source>
        <dbReference type="Proteomes" id="UP000095023"/>
    </source>
</evidence>
<dbReference type="OrthoDB" id="1267328at2759"/>
<dbReference type="InterPro" id="IPR012678">
    <property type="entry name" value="Ribosomal_uL23/eL15/eS24_sf"/>
</dbReference>
<dbReference type="Proteomes" id="UP000095023">
    <property type="component" value="Unassembled WGS sequence"/>
</dbReference>
<dbReference type="Pfam" id="PF03939">
    <property type="entry name" value="Ribosomal_L23eN"/>
    <property type="match status" value="1"/>
</dbReference>
<dbReference type="GO" id="GO:0019843">
    <property type="term" value="F:rRNA binding"/>
    <property type="evidence" value="ECO:0007669"/>
    <property type="project" value="UniProtKB-KW"/>
</dbReference>
<keyword evidence="5 8" id="KW-0687">Ribonucleoprotein</keyword>
<dbReference type="InterPro" id="IPR013025">
    <property type="entry name" value="Ribosomal_uL23-like"/>
</dbReference>
<dbReference type="GO" id="GO:0000027">
    <property type="term" value="P:ribosomal large subunit assembly"/>
    <property type="evidence" value="ECO:0007669"/>
    <property type="project" value="EnsemblFungi"/>
</dbReference>
<organism evidence="10 11">
    <name type="scientific">Tortispora caseinolytica NRRL Y-17796</name>
    <dbReference type="NCBI Taxonomy" id="767744"/>
    <lineage>
        <taxon>Eukaryota</taxon>
        <taxon>Fungi</taxon>
        <taxon>Dikarya</taxon>
        <taxon>Ascomycota</taxon>
        <taxon>Saccharomycotina</taxon>
        <taxon>Trigonopsidomycetes</taxon>
        <taxon>Trigonopsidales</taxon>
        <taxon>Trigonopsidaceae</taxon>
        <taxon>Tortispora</taxon>
    </lineage>
</organism>
<dbReference type="HAMAP" id="MF_01369_A">
    <property type="entry name" value="Ribosomal_uL23_A"/>
    <property type="match status" value="1"/>
</dbReference>
<keyword evidence="11" id="KW-1185">Reference proteome</keyword>
<dbReference type="InterPro" id="IPR005633">
    <property type="entry name" value="Ribosomal_uL23_N"/>
</dbReference>
<dbReference type="InterPro" id="IPR001014">
    <property type="entry name" value="Ribosomal_uL23_CS"/>
</dbReference>